<dbReference type="RefSeq" id="XP_003687523.1">
    <property type="nucleotide sequence ID" value="XM_003687475.1"/>
</dbReference>
<reference evidence="3 4" key="1">
    <citation type="journal article" date="2011" name="Proc. Natl. Acad. Sci. U.S.A.">
        <title>Evolutionary erosion of yeast sex chromosomes by mating-type switching accidents.</title>
        <authorList>
            <person name="Gordon J.L."/>
            <person name="Armisen D."/>
            <person name="Proux-Wera E."/>
            <person name="Oheigeartaigh S.S."/>
            <person name="Byrne K.P."/>
            <person name="Wolfe K.H."/>
        </authorList>
    </citation>
    <scope>NUCLEOTIDE SEQUENCE [LARGE SCALE GENOMIC DNA]</scope>
    <source>
        <strain evidence="4">ATCC 24235 / CBS 4417 / NBRC 1672 / NRRL Y-8282 / UCD 70-5</strain>
    </source>
</reference>
<dbReference type="KEGG" id="tpf:TPHA_0J02690"/>
<gene>
    <name evidence="3" type="primary">TPHA0J02690</name>
    <name evidence="3" type="ordered locus">TPHA_0J02690</name>
</gene>
<feature type="region of interest" description="Disordered" evidence="1">
    <location>
        <begin position="795"/>
        <end position="828"/>
    </location>
</feature>
<dbReference type="STRING" id="1071381.G8BYZ7"/>
<evidence type="ECO:0000256" key="1">
    <source>
        <dbReference type="SAM" id="MobiDB-lite"/>
    </source>
</evidence>
<evidence type="ECO:0000313" key="4">
    <source>
        <dbReference type="Proteomes" id="UP000005666"/>
    </source>
</evidence>
<dbReference type="PANTHER" id="PTHR28245:SF1">
    <property type="entry name" value="ARF3-INTERACTING PROTEIN 1"/>
    <property type="match status" value="1"/>
</dbReference>
<evidence type="ECO:0000259" key="2">
    <source>
        <dbReference type="Pfam" id="PF07792"/>
    </source>
</evidence>
<feature type="domain" description="Arf3-interacting protein 1 N-terminal" evidence="2">
    <location>
        <begin position="50"/>
        <end position="176"/>
    </location>
</feature>
<proteinExistence type="predicted"/>
<dbReference type="Proteomes" id="UP000005666">
    <property type="component" value="Chromosome 10"/>
</dbReference>
<dbReference type="HOGENOM" id="CLU_324667_0_0_1"/>
<feature type="region of interest" description="Disordered" evidence="1">
    <location>
        <begin position="883"/>
        <end position="902"/>
    </location>
</feature>
<dbReference type="eggNOG" id="ENOG502QQUZ">
    <property type="taxonomic scope" value="Eukaryota"/>
</dbReference>
<dbReference type="GO" id="GO:0005886">
    <property type="term" value="C:plasma membrane"/>
    <property type="evidence" value="ECO:0007669"/>
    <property type="project" value="TreeGrafter"/>
</dbReference>
<feature type="compositionally biased region" description="Low complexity" evidence="1">
    <location>
        <begin position="803"/>
        <end position="817"/>
    </location>
</feature>
<dbReference type="GeneID" id="11533209"/>
<dbReference type="GO" id="GO:0005935">
    <property type="term" value="C:cellular bud neck"/>
    <property type="evidence" value="ECO:0007669"/>
    <property type="project" value="TreeGrafter"/>
</dbReference>
<dbReference type="Pfam" id="PF08616">
    <property type="entry name" value="SPA"/>
    <property type="match status" value="1"/>
</dbReference>
<dbReference type="OMA" id="CFNMINS"/>
<accession>G8BYZ7</accession>
<name>G8BYZ7_TETPH</name>
<dbReference type="InterPro" id="IPR012860">
    <property type="entry name" value="Afi1_N"/>
</dbReference>
<keyword evidence="4" id="KW-1185">Reference proteome</keyword>
<sequence>MAELPTTPTDNEHAEPADISGVSLSWTSLNGALETPASYSRSLRLDNACFILSAQFDNKLGPVIRHQYPKCIPGFKNHLCGTSDSDESINLASLMIPNNVELTPGKKDYTMFSLYYNNNTDKYELFKPTSDTLNDNNYNTIREVDEFEDAQEHHESNHIDVLYILNIVNTIIDKTNSRGAVIKSIALVTPNKIGSIFRPLLSKVLDQYMKTPSTESIEVLKECFNMINSLDLSIINRIYSNKYLQKILQSINEESNFNSTSNNLLDVWFDEKIKKLFKKIFKIPYNIENDNFGNKVTLINNYIQYSFTNFTSSLLDTDILETKLRVSLFENELLGSSTRFNTQILNFLSKFINYTSSLPTENITWRLVINSTLYSKDELCHFVLILSNILNSIFEFGKDMNRYYQRKPILIFPYIDISMIDSLRTYSSNLQGSKFFIIGVANPIFQFQQNLWDCYYDIDTETFYNANEIVIKNKEKTEYPLFNKNLHRNGSLSIRKIFSKPGEIIIKTPKNVHSRVGLLQKCIQNIIAEEANYDQGVTTKIFKKVNLLQLIQLLTAGKVKDDVSVLDQYLCIYKDAIIFPEFFDYTSLQMLKTLSNIHNCIEMLYQMEILSESTSTMTLKKLKHHQHILFSLIASNKNNMDSLINILLNYPTFKIFDNFDLQSYDFSNQNLEKLFDPSIKSSIFRDLSDNTTFQQQLYKKEWINAFMKVDGFLLLTIPLLFEPSCTTNHDLFGNIPRFFLKPASHGLGRSKLTRTISLKRLFPLNPVSSNNGNSNFFAPSDHSITELPDNIRRSSLPMNLPHSSKSSTSLSTQSIKSVPETSQEQDKVNSFKPVIERCKKYSIKLVHYLLKRPLGQILYSKFATEQIKFAFETSKKLYYDNTPNKPNDTLTKVDASKNKDKDKTRSELLKEISIIGERFKVTAASNDTMNIL</sequence>
<dbReference type="PANTHER" id="PTHR28245">
    <property type="entry name" value="ARF3-INTERACTING PROTEIN 1"/>
    <property type="match status" value="1"/>
</dbReference>
<dbReference type="AlphaFoldDB" id="G8BYZ7"/>
<dbReference type="EMBL" id="HE612865">
    <property type="protein sequence ID" value="CCE65089.1"/>
    <property type="molecule type" value="Genomic_DNA"/>
</dbReference>
<dbReference type="Pfam" id="PF07792">
    <property type="entry name" value="Afi1"/>
    <property type="match status" value="1"/>
</dbReference>
<dbReference type="GO" id="GO:0000282">
    <property type="term" value="P:cellular bud site selection"/>
    <property type="evidence" value="ECO:0007669"/>
    <property type="project" value="TreeGrafter"/>
</dbReference>
<protein>
    <recommendedName>
        <fullName evidence="2">Arf3-interacting protein 1 N-terminal domain-containing protein</fullName>
    </recommendedName>
</protein>
<organism evidence="3 4">
    <name type="scientific">Tetrapisispora phaffii (strain ATCC 24235 / CBS 4417 / NBRC 1672 / NRRL Y-8282 / UCD 70-5)</name>
    <name type="common">Yeast</name>
    <name type="synonym">Fabospora phaffii</name>
    <dbReference type="NCBI Taxonomy" id="1071381"/>
    <lineage>
        <taxon>Eukaryota</taxon>
        <taxon>Fungi</taxon>
        <taxon>Dikarya</taxon>
        <taxon>Ascomycota</taxon>
        <taxon>Saccharomycotina</taxon>
        <taxon>Saccharomycetes</taxon>
        <taxon>Saccharomycetales</taxon>
        <taxon>Saccharomycetaceae</taxon>
        <taxon>Tetrapisispora</taxon>
    </lineage>
</organism>
<dbReference type="InterPro" id="IPR052809">
    <property type="entry name" value="Actin_polarity_regulatory"/>
</dbReference>
<evidence type="ECO:0000313" key="3">
    <source>
        <dbReference type="EMBL" id="CCE65089.1"/>
    </source>
</evidence>
<dbReference type="GO" id="GO:0051666">
    <property type="term" value="P:actin cortical patch localization"/>
    <property type="evidence" value="ECO:0007669"/>
    <property type="project" value="TreeGrafter"/>
</dbReference>
<dbReference type="OrthoDB" id="66409at2759"/>